<gene>
    <name evidence="3" type="ORF">ACFO6W_22325</name>
</gene>
<protein>
    <recommendedName>
        <fullName evidence="5">Outer membrane protein beta-barrel domain-containing protein</fullName>
    </recommendedName>
</protein>
<comment type="caution">
    <text evidence="3">The sequence shown here is derived from an EMBL/GenBank/DDBJ whole genome shotgun (WGS) entry which is preliminary data.</text>
</comment>
<name>A0ABV9L276_9BACT</name>
<proteinExistence type="predicted"/>
<feature type="compositionally biased region" description="Low complexity" evidence="1">
    <location>
        <begin position="45"/>
        <end position="60"/>
    </location>
</feature>
<keyword evidence="4" id="KW-1185">Reference proteome</keyword>
<dbReference type="RefSeq" id="WP_380000651.1">
    <property type="nucleotide sequence ID" value="NZ_JBHSGN010000136.1"/>
</dbReference>
<sequence length="421" mass="46298">MIEDKDKIKDLFSSKLGNFEPEVPASVWGGLDQLLSNQPVQAPDASSSSSSANSSTANAASSTTKASIIKTIAIAVGVAAAIATGILFIPTDDKPVMEDANVVATEEVKSPEEIQDADTVIEIPKAVLPRLARARAIAEPVVPPVSKAEPVQETVSEPLKKEEPEKEEKKEEKEVPVQAQTVVMLPEVTSPSKGLSVGITANSGLFADNVSERGGGLLFSHPVRTRTLHEALVKENSEFELEHRQPISFGVTISKEIAPRLSFETGIVYTHLSSKVKSNSVFNISETQYFNYLGIPLSLNYTFFELGKTKFYFALGGMIQKDINGRYISNMGFSMLDIEDKDLAGRIFYSEPYYIKESVKQSNPQFSVRSSIGISYPLYKKMYFYGTIGGAYYFDAGNKYRTIYSDRKTQLDLNLGIKFDF</sequence>
<feature type="region of interest" description="Disordered" evidence="1">
    <location>
        <begin position="145"/>
        <end position="175"/>
    </location>
</feature>
<keyword evidence="2" id="KW-0812">Transmembrane</keyword>
<organism evidence="3 4">
    <name type="scientific">Dysgonomonas termitidis</name>
    <dbReference type="NCBI Taxonomy" id="1516126"/>
    <lineage>
        <taxon>Bacteria</taxon>
        <taxon>Pseudomonadati</taxon>
        <taxon>Bacteroidota</taxon>
        <taxon>Bacteroidia</taxon>
        <taxon>Bacteroidales</taxon>
        <taxon>Dysgonomonadaceae</taxon>
        <taxon>Dysgonomonas</taxon>
    </lineage>
</organism>
<feature type="region of interest" description="Disordered" evidence="1">
    <location>
        <begin position="38"/>
        <end position="60"/>
    </location>
</feature>
<accession>A0ABV9L276</accession>
<evidence type="ECO:0000256" key="2">
    <source>
        <dbReference type="SAM" id="Phobius"/>
    </source>
</evidence>
<reference evidence="4" key="1">
    <citation type="journal article" date="2019" name="Int. J. Syst. Evol. Microbiol.">
        <title>The Global Catalogue of Microorganisms (GCM) 10K type strain sequencing project: providing services to taxonomists for standard genome sequencing and annotation.</title>
        <authorList>
            <consortium name="The Broad Institute Genomics Platform"/>
            <consortium name="The Broad Institute Genome Sequencing Center for Infectious Disease"/>
            <person name="Wu L."/>
            <person name="Ma J."/>
        </authorList>
    </citation>
    <scope>NUCLEOTIDE SEQUENCE [LARGE SCALE GENOMIC DNA]</scope>
    <source>
        <strain evidence="4">CCUG 66188</strain>
    </source>
</reference>
<evidence type="ECO:0000313" key="4">
    <source>
        <dbReference type="Proteomes" id="UP001596023"/>
    </source>
</evidence>
<evidence type="ECO:0000256" key="1">
    <source>
        <dbReference type="SAM" id="MobiDB-lite"/>
    </source>
</evidence>
<keyword evidence="2" id="KW-0472">Membrane</keyword>
<evidence type="ECO:0000313" key="3">
    <source>
        <dbReference type="EMBL" id="MFC4676423.1"/>
    </source>
</evidence>
<evidence type="ECO:0008006" key="5">
    <source>
        <dbReference type="Google" id="ProtNLM"/>
    </source>
</evidence>
<dbReference type="Proteomes" id="UP001596023">
    <property type="component" value="Unassembled WGS sequence"/>
</dbReference>
<dbReference type="EMBL" id="JBHSGN010000136">
    <property type="protein sequence ID" value="MFC4676423.1"/>
    <property type="molecule type" value="Genomic_DNA"/>
</dbReference>
<keyword evidence="2" id="KW-1133">Transmembrane helix</keyword>
<feature type="transmembrane region" description="Helical" evidence="2">
    <location>
        <begin position="68"/>
        <end position="89"/>
    </location>
</feature>
<feature type="compositionally biased region" description="Basic and acidic residues" evidence="1">
    <location>
        <begin position="158"/>
        <end position="175"/>
    </location>
</feature>